<dbReference type="GO" id="GO:0004181">
    <property type="term" value="F:metallocarboxypeptidase activity"/>
    <property type="evidence" value="ECO:0007669"/>
    <property type="project" value="InterPro"/>
</dbReference>
<organism evidence="3 4">
    <name type="scientific">Streptomyces ruber</name>
    <dbReference type="NCBI Taxonomy" id="83378"/>
    <lineage>
        <taxon>Bacteria</taxon>
        <taxon>Bacillati</taxon>
        <taxon>Actinomycetota</taxon>
        <taxon>Actinomycetes</taxon>
        <taxon>Kitasatosporales</taxon>
        <taxon>Streptomycetaceae</taxon>
        <taxon>Streptomyces</taxon>
    </lineage>
</organism>
<name>A0A918EQG6_9ACTN</name>
<dbReference type="SUPFAM" id="SSF53187">
    <property type="entry name" value="Zn-dependent exopeptidases"/>
    <property type="match status" value="1"/>
</dbReference>
<dbReference type="SMART" id="SM00631">
    <property type="entry name" value="Zn_pept"/>
    <property type="match status" value="1"/>
</dbReference>
<sequence length="471" mass="50239">MAATAGSAPATGLRELFTPESAPGSPVARSVTAGRYPTTGELARHAGRLAVTYPGLLRLRAVGTSRAGRPLWLLSAGRGRRDVLTVAGAHANEPVGGASALHLAERLALDPAVLDALDCAWHVLLCLDPDGLALSERHGWPYGEWGVEHYYRHFYRQQFTCQPESRPVGGRAGAPLPESDALVDLLDELRPAVQFSLHGIEVGGTFLQLTRAVPGAARAFRELAGNLRIPVEDRPFDGMDWFVEGPGVLVLPGTGPAGERDASGFRSEVTWTYPMRYGTVSAVIEAPMWAVDAVADPRPTAASEEHIARVSRILLERAAQVEAVLGPGPGDPPPADLLPYDEAARELLGVGTAIVRTWTTYLAEGLGGVGLATTVGNSVSLDIAARRLPLRAAAMLRQTLGDPPADPVAAGALDDMVRRWSRELETVFGARWLPVRRQTTLHVHAMLRLARLLLGADDGEGTRTDTARGAR</sequence>
<gene>
    <name evidence="3" type="ORF">GCM10010145_26740</name>
</gene>
<evidence type="ECO:0000256" key="1">
    <source>
        <dbReference type="SAM" id="MobiDB-lite"/>
    </source>
</evidence>
<evidence type="ECO:0000313" key="3">
    <source>
        <dbReference type="EMBL" id="GGQ55551.1"/>
    </source>
</evidence>
<dbReference type="EMBL" id="BMQK01000004">
    <property type="protein sequence ID" value="GGQ55551.1"/>
    <property type="molecule type" value="Genomic_DNA"/>
</dbReference>
<reference evidence="3" key="2">
    <citation type="submission" date="2020-09" db="EMBL/GenBank/DDBJ databases">
        <authorList>
            <person name="Sun Q."/>
            <person name="Ohkuma M."/>
        </authorList>
    </citation>
    <scope>NUCLEOTIDE SEQUENCE</scope>
    <source>
        <strain evidence="3">JCM 3131</strain>
    </source>
</reference>
<keyword evidence="4" id="KW-1185">Reference proteome</keyword>
<dbReference type="GO" id="GO:0006508">
    <property type="term" value="P:proteolysis"/>
    <property type="evidence" value="ECO:0007669"/>
    <property type="project" value="InterPro"/>
</dbReference>
<dbReference type="AlphaFoldDB" id="A0A918EQG6"/>
<feature type="region of interest" description="Disordered" evidence="1">
    <location>
        <begin position="1"/>
        <end position="32"/>
    </location>
</feature>
<dbReference type="Pfam" id="PF00246">
    <property type="entry name" value="Peptidase_M14"/>
    <property type="match status" value="1"/>
</dbReference>
<evidence type="ECO:0000313" key="4">
    <source>
        <dbReference type="Proteomes" id="UP000620156"/>
    </source>
</evidence>
<dbReference type="Proteomes" id="UP000620156">
    <property type="component" value="Unassembled WGS sequence"/>
</dbReference>
<protein>
    <submittedName>
        <fullName evidence="3">Hydroxylacyl-CoA dehydrogenase</fullName>
    </submittedName>
</protein>
<proteinExistence type="predicted"/>
<dbReference type="InterPro" id="IPR000834">
    <property type="entry name" value="Peptidase_M14"/>
</dbReference>
<evidence type="ECO:0000259" key="2">
    <source>
        <dbReference type="SMART" id="SM00631"/>
    </source>
</evidence>
<accession>A0A918EQG6</accession>
<dbReference type="RefSeq" id="WP_229821014.1">
    <property type="nucleotide sequence ID" value="NZ_BMQK01000004.1"/>
</dbReference>
<dbReference type="Gene3D" id="3.40.630.10">
    <property type="entry name" value="Zn peptidases"/>
    <property type="match status" value="1"/>
</dbReference>
<dbReference type="GO" id="GO:0008270">
    <property type="term" value="F:zinc ion binding"/>
    <property type="evidence" value="ECO:0007669"/>
    <property type="project" value="InterPro"/>
</dbReference>
<feature type="domain" description="Peptidase M14" evidence="2">
    <location>
        <begin position="36"/>
        <end position="303"/>
    </location>
</feature>
<comment type="caution">
    <text evidence="3">The sequence shown here is derived from an EMBL/GenBank/DDBJ whole genome shotgun (WGS) entry which is preliminary data.</text>
</comment>
<reference evidence="3" key="1">
    <citation type="journal article" date="2014" name="Int. J. Syst. Evol. Microbiol.">
        <title>Complete genome sequence of Corynebacterium casei LMG S-19264T (=DSM 44701T), isolated from a smear-ripened cheese.</title>
        <authorList>
            <consortium name="US DOE Joint Genome Institute (JGI-PGF)"/>
            <person name="Walter F."/>
            <person name="Albersmeier A."/>
            <person name="Kalinowski J."/>
            <person name="Ruckert C."/>
        </authorList>
    </citation>
    <scope>NUCLEOTIDE SEQUENCE</scope>
    <source>
        <strain evidence="3">JCM 3131</strain>
    </source>
</reference>